<evidence type="ECO:0000313" key="2">
    <source>
        <dbReference type="Proteomes" id="UP000507470"/>
    </source>
</evidence>
<dbReference type="Proteomes" id="UP000507470">
    <property type="component" value="Unassembled WGS sequence"/>
</dbReference>
<dbReference type="PANTHER" id="PTHR14187">
    <property type="entry name" value="ALPHA KINASE/ELONGATION FACTOR 2 KINASE"/>
    <property type="match status" value="1"/>
</dbReference>
<reference evidence="1 2" key="1">
    <citation type="submission" date="2020-06" db="EMBL/GenBank/DDBJ databases">
        <authorList>
            <person name="Li R."/>
            <person name="Bekaert M."/>
        </authorList>
    </citation>
    <scope>NUCLEOTIDE SEQUENCE [LARGE SCALE GENOMIC DNA]</scope>
    <source>
        <strain evidence="2">wild</strain>
    </source>
</reference>
<sequence>MPYGLLDIIKRHCGGIDVALMNSKYGGSVAVNRQILRIKSQKFRELFKPTIDELLKYLDQLFQHPKVSEIQNIIMVGGFSDCEFVQRAMKDKFPKMTIIIPEDAGLAVLRGAVLYAHQPKPIRSLENDSDDEDSEEEKEAMYYFRKFKMALHNESVDMDSLIKDESGFKMKALDIFTFAIKYLKDQTINKLKRTLTDVDIADIHYVLPVPAIWEDKAKMFMRKSTEEAGIKGDQLTIALEPEAASIYCQELRTDRENKTNITFSETIKKGMKYVVVDLGDN</sequence>
<dbReference type="OrthoDB" id="6145685at2759"/>
<keyword evidence="2" id="KW-1185">Reference proteome</keyword>
<evidence type="ECO:0000313" key="1">
    <source>
        <dbReference type="EMBL" id="CAC5355529.1"/>
    </source>
</evidence>
<dbReference type="SUPFAM" id="SSF53067">
    <property type="entry name" value="Actin-like ATPase domain"/>
    <property type="match status" value="2"/>
</dbReference>
<proteinExistence type="predicted"/>
<accession>A0A6J7ZU81</accession>
<gene>
    <name evidence="1" type="ORF">MCOR_202</name>
</gene>
<dbReference type="InterPro" id="IPR043129">
    <property type="entry name" value="ATPase_NBD"/>
</dbReference>
<dbReference type="Gene3D" id="3.30.420.40">
    <property type="match status" value="2"/>
</dbReference>
<dbReference type="EMBL" id="CACVKT020000057">
    <property type="protein sequence ID" value="CAC5355529.1"/>
    <property type="molecule type" value="Genomic_DNA"/>
</dbReference>
<name>A0A6J7ZU81_MYTCO</name>
<dbReference type="AlphaFoldDB" id="A0A6J7ZU81"/>
<protein>
    <submittedName>
        <fullName evidence="1">Uncharacterized protein</fullName>
    </submittedName>
</protein>
<organism evidence="1 2">
    <name type="scientific">Mytilus coruscus</name>
    <name type="common">Sea mussel</name>
    <dbReference type="NCBI Taxonomy" id="42192"/>
    <lineage>
        <taxon>Eukaryota</taxon>
        <taxon>Metazoa</taxon>
        <taxon>Spiralia</taxon>
        <taxon>Lophotrochozoa</taxon>
        <taxon>Mollusca</taxon>
        <taxon>Bivalvia</taxon>
        <taxon>Autobranchia</taxon>
        <taxon>Pteriomorphia</taxon>
        <taxon>Mytilida</taxon>
        <taxon>Mytiloidea</taxon>
        <taxon>Mytilidae</taxon>
        <taxon>Mytilinae</taxon>
        <taxon>Mytilus</taxon>
    </lineage>
</organism>
<dbReference type="PANTHER" id="PTHR14187:SF5">
    <property type="entry name" value="HEAT SHOCK 70 KDA PROTEIN 12A"/>
    <property type="match status" value="1"/>
</dbReference>